<name>A0A284RIR6_ARMOS</name>
<feature type="compositionally biased region" description="Basic and acidic residues" evidence="1">
    <location>
        <begin position="1"/>
        <end position="17"/>
    </location>
</feature>
<protein>
    <submittedName>
        <fullName evidence="2">Uncharacterized protein</fullName>
    </submittedName>
</protein>
<accession>A0A284RIR6</accession>
<evidence type="ECO:0000256" key="1">
    <source>
        <dbReference type="SAM" id="MobiDB-lite"/>
    </source>
</evidence>
<gene>
    <name evidence="2" type="ORF">ARMOST_12021</name>
</gene>
<dbReference type="AlphaFoldDB" id="A0A284RIR6"/>
<organism evidence="2 3">
    <name type="scientific">Armillaria ostoyae</name>
    <name type="common">Armillaria root rot fungus</name>
    <dbReference type="NCBI Taxonomy" id="47428"/>
    <lineage>
        <taxon>Eukaryota</taxon>
        <taxon>Fungi</taxon>
        <taxon>Dikarya</taxon>
        <taxon>Basidiomycota</taxon>
        <taxon>Agaricomycotina</taxon>
        <taxon>Agaricomycetes</taxon>
        <taxon>Agaricomycetidae</taxon>
        <taxon>Agaricales</taxon>
        <taxon>Marasmiineae</taxon>
        <taxon>Physalacriaceae</taxon>
        <taxon>Armillaria</taxon>
    </lineage>
</organism>
<dbReference type="EMBL" id="FUEG01000009">
    <property type="protein sequence ID" value="SJL08654.1"/>
    <property type="molecule type" value="Genomic_DNA"/>
</dbReference>
<sequence length="107" mass="11456">MPLQPKENKPDTIESSKAKKPARRGPSESDCEQAPLKQTPPTPAEAEYVIPENIVVLSDDGVLCNWSRGLSPAKVGTPLPPEIAARVVNLPCLQPEEDGTLADDEGD</sequence>
<proteinExistence type="predicted"/>
<evidence type="ECO:0000313" key="3">
    <source>
        <dbReference type="Proteomes" id="UP000219338"/>
    </source>
</evidence>
<dbReference type="Proteomes" id="UP000219338">
    <property type="component" value="Unassembled WGS sequence"/>
</dbReference>
<evidence type="ECO:0000313" key="2">
    <source>
        <dbReference type="EMBL" id="SJL08654.1"/>
    </source>
</evidence>
<feature type="region of interest" description="Disordered" evidence="1">
    <location>
        <begin position="1"/>
        <end position="45"/>
    </location>
</feature>
<keyword evidence="3" id="KW-1185">Reference proteome</keyword>
<reference evidence="3" key="1">
    <citation type="journal article" date="2017" name="Nat. Ecol. Evol.">
        <title>Genome expansion and lineage-specific genetic innovations in the forest pathogenic fungi Armillaria.</title>
        <authorList>
            <person name="Sipos G."/>
            <person name="Prasanna A.N."/>
            <person name="Walter M.C."/>
            <person name="O'Connor E."/>
            <person name="Balint B."/>
            <person name="Krizsan K."/>
            <person name="Kiss B."/>
            <person name="Hess J."/>
            <person name="Varga T."/>
            <person name="Slot J."/>
            <person name="Riley R."/>
            <person name="Boka B."/>
            <person name="Rigling D."/>
            <person name="Barry K."/>
            <person name="Lee J."/>
            <person name="Mihaltcheva S."/>
            <person name="LaButti K."/>
            <person name="Lipzen A."/>
            <person name="Waldron R."/>
            <person name="Moloney N.M."/>
            <person name="Sperisen C."/>
            <person name="Kredics L."/>
            <person name="Vagvoelgyi C."/>
            <person name="Patrignani A."/>
            <person name="Fitzpatrick D."/>
            <person name="Nagy I."/>
            <person name="Doyle S."/>
            <person name="Anderson J.B."/>
            <person name="Grigoriev I.V."/>
            <person name="Gueldener U."/>
            <person name="Muensterkoetter M."/>
            <person name="Nagy L.G."/>
        </authorList>
    </citation>
    <scope>NUCLEOTIDE SEQUENCE [LARGE SCALE GENOMIC DNA]</scope>
    <source>
        <strain evidence="3">C18/9</strain>
    </source>
</reference>